<dbReference type="PROSITE" id="PS51192">
    <property type="entry name" value="HELICASE_ATP_BIND_1"/>
    <property type="match status" value="1"/>
</dbReference>
<keyword evidence="4" id="KW-0067">ATP-binding</keyword>
<dbReference type="EMBL" id="AGCA01000291">
    <property type="protein sequence ID" value="EGY28884.1"/>
    <property type="molecule type" value="Genomic_DNA"/>
</dbReference>
<accession>G2GZE7</accession>
<dbReference type="Proteomes" id="UP000004116">
    <property type="component" value="Unassembled WGS sequence"/>
</dbReference>
<evidence type="ECO:0000256" key="4">
    <source>
        <dbReference type="ARBA" id="ARBA00022840"/>
    </source>
</evidence>
<dbReference type="GO" id="GO:0003676">
    <property type="term" value="F:nucleic acid binding"/>
    <property type="evidence" value="ECO:0007669"/>
    <property type="project" value="InterPro"/>
</dbReference>
<evidence type="ECO:0000313" key="9">
    <source>
        <dbReference type="Proteomes" id="UP000004116"/>
    </source>
</evidence>
<dbReference type="Gene3D" id="3.40.50.300">
    <property type="entry name" value="P-loop containing nucleotide triphosphate hydrolases"/>
    <property type="match status" value="1"/>
</dbReference>
<dbReference type="InterPro" id="IPR027417">
    <property type="entry name" value="P-loop_NTPase"/>
</dbReference>
<feature type="domain" description="Helicase ATP-binding" evidence="6">
    <location>
        <begin position="32"/>
        <end position="102"/>
    </location>
</feature>
<dbReference type="PANTHER" id="PTHR47959">
    <property type="entry name" value="ATP-DEPENDENT RNA HELICASE RHLE-RELATED"/>
    <property type="match status" value="1"/>
</dbReference>
<keyword evidence="3 8" id="KW-0347">Helicase</keyword>
<dbReference type="GO" id="GO:0016787">
    <property type="term" value="F:hydrolase activity"/>
    <property type="evidence" value="ECO:0007669"/>
    <property type="project" value="UniProtKB-KW"/>
</dbReference>
<keyword evidence="9" id="KW-1185">Reference proteome</keyword>
<feature type="domain" description="DEAD-box RNA helicase Q" evidence="7">
    <location>
        <begin position="1"/>
        <end position="29"/>
    </location>
</feature>
<dbReference type="PANTHER" id="PTHR47959:SF13">
    <property type="entry name" value="ATP-DEPENDENT RNA HELICASE RHLE"/>
    <property type="match status" value="1"/>
</dbReference>
<dbReference type="PROSITE" id="PS51195">
    <property type="entry name" value="Q_MOTIF"/>
    <property type="match status" value="1"/>
</dbReference>
<evidence type="ECO:0000256" key="3">
    <source>
        <dbReference type="ARBA" id="ARBA00022806"/>
    </source>
</evidence>
<dbReference type="InterPro" id="IPR011545">
    <property type="entry name" value="DEAD/DEAH_box_helicase_dom"/>
</dbReference>
<keyword evidence="2" id="KW-0378">Hydrolase</keyword>
<proteinExistence type="predicted"/>
<dbReference type="GO" id="GO:0005524">
    <property type="term" value="F:ATP binding"/>
    <property type="evidence" value="ECO:0007669"/>
    <property type="project" value="UniProtKB-KW"/>
</dbReference>
<organism evidence="8 9">
    <name type="scientific">Candidatus Regiella insecticola 5.15</name>
    <dbReference type="NCBI Taxonomy" id="1005043"/>
    <lineage>
        <taxon>Bacteria</taxon>
        <taxon>Pseudomonadati</taxon>
        <taxon>Pseudomonadota</taxon>
        <taxon>Gammaproteobacteria</taxon>
        <taxon>Enterobacterales</taxon>
        <taxon>Enterobacteriaceae</taxon>
        <taxon>aphid secondary symbionts</taxon>
        <taxon>Candidatus Regiella</taxon>
    </lineage>
</organism>
<evidence type="ECO:0000256" key="2">
    <source>
        <dbReference type="ARBA" id="ARBA00022801"/>
    </source>
</evidence>
<dbReference type="PATRIC" id="fig|1005043.3.peg.1047"/>
<dbReference type="GO" id="GO:0003724">
    <property type="term" value="F:RNA helicase activity"/>
    <property type="evidence" value="ECO:0007669"/>
    <property type="project" value="InterPro"/>
</dbReference>
<protein>
    <submittedName>
        <fullName evidence="8">Superfamily II DNA and RNA helicase</fullName>
    </submittedName>
</protein>
<dbReference type="SUPFAM" id="SSF52540">
    <property type="entry name" value="P-loop containing nucleoside triphosphate hydrolases"/>
    <property type="match status" value="1"/>
</dbReference>
<dbReference type="InterPro" id="IPR050079">
    <property type="entry name" value="DEAD_box_RNA_helicase"/>
</dbReference>
<comment type="caution">
    <text evidence="8">The sequence shown here is derived from an EMBL/GenBank/DDBJ whole genome shotgun (WGS) entry which is preliminary data.</text>
</comment>
<feature type="short sequence motif" description="Q motif" evidence="5">
    <location>
        <begin position="1"/>
        <end position="29"/>
    </location>
</feature>
<name>G2GZE7_9ENTR</name>
<reference evidence="8 9" key="1">
    <citation type="journal article" date="2012" name="Genome Res.">
        <title>Genomic basis of endosymbiont-conferred protection against an insect parasitoid.</title>
        <authorList>
            <person name="Hansen A.K."/>
            <person name="Vorburger C."/>
            <person name="Moran N.A."/>
        </authorList>
    </citation>
    <scope>NUCLEOTIDE SEQUENCE [LARGE SCALE GENOMIC DNA]</scope>
    <source>
        <strain evidence="9">R5.15</strain>
    </source>
</reference>
<evidence type="ECO:0000256" key="5">
    <source>
        <dbReference type="PROSITE-ProRule" id="PRU00552"/>
    </source>
</evidence>
<evidence type="ECO:0000313" key="8">
    <source>
        <dbReference type="EMBL" id="EGY28884.1"/>
    </source>
</evidence>
<dbReference type="Pfam" id="PF00270">
    <property type="entry name" value="DEAD"/>
    <property type="match status" value="1"/>
</dbReference>
<evidence type="ECO:0000259" key="6">
    <source>
        <dbReference type="PROSITE" id="PS51192"/>
    </source>
</evidence>
<dbReference type="AlphaFoldDB" id="G2GZE7"/>
<dbReference type="InterPro" id="IPR014014">
    <property type="entry name" value="RNA_helicase_DEAD_Q_motif"/>
</dbReference>
<dbReference type="GO" id="GO:0005829">
    <property type="term" value="C:cytosol"/>
    <property type="evidence" value="ECO:0007669"/>
    <property type="project" value="TreeGrafter"/>
</dbReference>
<sequence length="102" mass="11032">MSFDSLGLNADILRAITEQKYSAPTPIQKKAIPEVLAGRDLMASAQTGTGKTAGFTLPLLQLLSENQSLIKGRRPVRALILTPTRELAAQIGDNVKNYSRIP</sequence>
<evidence type="ECO:0000256" key="1">
    <source>
        <dbReference type="ARBA" id="ARBA00022741"/>
    </source>
</evidence>
<gene>
    <name evidence="8" type="ORF">Rin_00011620</name>
</gene>
<evidence type="ECO:0000259" key="7">
    <source>
        <dbReference type="PROSITE" id="PS51195"/>
    </source>
</evidence>
<dbReference type="InterPro" id="IPR014001">
    <property type="entry name" value="Helicase_ATP-bd"/>
</dbReference>
<keyword evidence="1" id="KW-0547">Nucleotide-binding</keyword>